<evidence type="ECO:0000313" key="4">
    <source>
        <dbReference type="EMBL" id="KAJ1969546.1"/>
    </source>
</evidence>
<feature type="non-terminal residue" evidence="4">
    <location>
        <position position="353"/>
    </location>
</feature>
<dbReference type="InterPro" id="IPR015915">
    <property type="entry name" value="Kelch-typ_b-propeller"/>
</dbReference>
<feature type="signal peptide" evidence="3">
    <location>
        <begin position="1"/>
        <end position="19"/>
    </location>
</feature>
<keyword evidence="3" id="KW-0732">Signal</keyword>
<dbReference type="SUPFAM" id="SSF117281">
    <property type="entry name" value="Kelch motif"/>
    <property type="match status" value="2"/>
</dbReference>
<proteinExistence type="predicted"/>
<dbReference type="GO" id="GO:0016829">
    <property type="term" value="F:lyase activity"/>
    <property type="evidence" value="ECO:0007669"/>
    <property type="project" value="UniProtKB-KW"/>
</dbReference>
<sequence length="353" mass="39229">MIHVAQLFTCLLLAGYAGAQTQNYARYDHAMAYLGGYLFVAGGRTESKDFTDTSLVLSLGTRVNSNTPDWQVQNGTNVPRGNGMAMVGLSSKYKFQVVLYGGDIPKDTNQYSDHEFSVLGQPDGDWGFISQSEIPARRMGSTLTYAPDREVIFILGGTEQSDTDQMAADPFDHMYFPASENCVPVRMQSEAPSSRFNHGAVMLNSSHLVVVGGMESATQAASLDQVHLLDTLTQTWSQVTTQGSEWFQSLTSSPPVVYKQRLYFFGGRIQNNNQTLDSFLVLDTTTYPWTWSNETLKQDPDQDSLQGRYSHTTFAAGQYMFIAFGKTEQGETDELVVIDLENKKRINEFDPAL</sequence>
<gene>
    <name evidence="4" type="primary">LZTR1</name>
    <name evidence="4" type="ORF">IWQ62_000563</name>
</gene>
<name>A0A9W8E4W0_9FUNG</name>
<dbReference type="PANTHER" id="PTHR46093:SF18">
    <property type="entry name" value="FIBRONECTIN TYPE-III DOMAIN-CONTAINING PROTEIN"/>
    <property type="match status" value="1"/>
</dbReference>
<feature type="chain" id="PRO_5040967551" evidence="3">
    <location>
        <begin position="20"/>
        <end position="353"/>
    </location>
</feature>
<dbReference type="EC" id="4.4.1.28" evidence="4"/>
<evidence type="ECO:0000256" key="2">
    <source>
        <dbReference type="ARBA" id="ARBA00022737"/>
    </source>
</evidence>
<keyword evidence="4" id="KW-0456">Lyase</keyword>
<dbReference type="EMBL" id="JANBPY010000047">
    <property type="protein sequence ID" value="KAJ1969546.1"/>
    <property type="molecule type" value="Genomic_DNA"/>
</dbReference>
<evidence type="ECO:0000256" key="3">
    <source>
        <dbReference type="SAM" id="SignalP"/>
    </source>
</evidence>
<dbReference type="AlphaFoldDB" id="A0A9W8E4W0"/>
<reference evidence="4" key="1">
    <citation type="submission" date="2022-07" db="EMBL/GenBank/DDBJ databases">
        <title>Phylogenomic reconstructions and comparative analyses of Kickxellomycotina fungi.</title>
        <authorList>
            <person name="Reynolds N.K."/>
            <person name="Stajich J.E."/>
            <person name="Barry K."/>
            <person name="Grigoriev I.V."/>
            <person name="Crous P."/>
            <person name="Smith M.E."/>
        </authorList>
    </citation>
    <scope>NUCLEOTIDE SEQUENCE</scope>
    <source>
        <strain evidence="4">RSA 1196</strain>
    </source>
</reference>
<accession>A0A9W8E4W0</accession>
<organism evidence="4 5">
    <name type="scientific">Dispira parvispora</name>
    <dbReference type="NCBI Taxonomy" id="1520584"/>
    <lineage>
        <taxon>Eukaryota</taxon>
        <taxon>Fungi</taxon>
        <taxon>Fungi incertae sedis</taxon>
        <taxon>Zoopagomycota</taxon>
        <taxon>Kickxellomycotina</taxon>
        <taxon>Dimargaritomycetes</taxon>
        <taxon>Dimargaritales</taxon>
        <taxon>Dimargaritaceae</taxon>
        <taxon>Dispira</taxon>
    </lineage>
</organism>
<dbReference type="OrthoDB" id="432528at2759"/>
<keyword evidence="1" id="KW-0880">Kelch repeat</keyword>
<evidence type="ECO:0000313" key="5">
    <source>
        <dbReference type="Proteomes" id="UP001150925"/>
    </source>
</evidence>
<dbReference type="Proteomes" id="UP001150925">
    <property type="component" value="Unassembled WGS sequence"/>
</dbReference>
<dbReference type="Pfam" id="PF24681">
    <property type="entry name" value="Kelch_KLHDC2_KLHL20_DRC7"/>
    <property type="match status" value="1"/>
</dbReference>
<evidence type="ECO:0000256" key="1">
    <source>
        <dbReference type="ARBA" id="ARBA00022441"/>
    </source>
</evidence>
<keyword evidence="2" id="KW-0677">Repeat</keyword>
<dbReference type="Gene3D" id="2.120.10.80">
    <property type="entry name" value="Kelch-type beta propeller"/>
    <property type="match status" value="2"/>
</dbReference>
<protein>
    <submittedName>
        <fullName evidence="4">Leucine-zipper-like transcriptional regulator 1</fullName>
        <ecNumber evidence="4">4.4.1.28</ecNumber>
    </submittedName>
</protein>
<dbReference type="PANTHER" id="PTHR46093">
    <property type="entry name" value="ACYL-COA-BINDING DOMAIN-CONTAINING PROTEIN 5"/>
    <property type="match status" value="1"/>
</dbReference>
<comment type="caution">
    <text evidence="4">The sequence shown here is derived from an EMBL/GenBank/DDBJ whole genome shotgun (WGS) entry which is preliminary data.</text>
</comment>
<keyword evidence="5" id="KW-1185">Reference proteome</keyword>